<dbReference type="InterPro" id="IPR009507">
    <property type="entry name" value="UPF0435"/>
</dbReference>
<sequence>MKLEQASEENLSILINGIADRLNLVNRSILQPEDYQLGNYQDIKELYDHIESKKQLSVYETEAFIQELANYRK</sequence>
<reference evidence="2" key="1">
    <citation type="submission" date="2016-10" db="EMBL/GenBank/DDBJ databases">
        <authorList>
            <person name="Varghese N."/>
            <person name="Submissions S."/>
        </authorList>
    </citation>
    <scope>NUCLEOTIDE SEQUENCE [LARGE SCALE GENOMIC DNA]</scope>
    <source>
        <strain evidence="2">DSM 21620</strain>
    </source>
</reference>
<dbReference type="RefSeq" id="WP_093726626.1">
    <property type="nucleotide sequence ID" value="NZ_FMZB01000003.1"/>
</dbReference>
<dbReference type="Pfam" id="PF06569">
    <property type="entry name" value="DUF1128"/>
    <property type="match status" value="1"/>
</dbReference>
<dbReference type="EMBL" id="FMZB01000003">
    <property type="protein sequence ID" value="SDC64149.1"/>
    <property type="molecule type" value="Genomic_DNA"/>
</dbReference>
<proteinExistence type="predicted"/>
<dbReference type="STRING" id="361279.SAMN05421663_103222"/>
<dbReference type="OrthoDB" id="2361695at2"/>
<accession>A0A1G6N8I3</accession>
<evidence type="ECO:0000313" key="2">
    <source>
        <dbReference type="Proteomes" id="UP000198666"/>
    </source>
</evidence>
<dbReference type="AlphaFoldDB" id="A0A1G6N8I3"/>
<gene>
    <name evidence="1" type="ORF">SAMN05421663_103222</name>
</gene>
<evidence type="ECO:0000313" key="1">
    <source>
        <dbReference type="EMBL" id="SDC64149.1"/>
    </source>
</evidence>
<keyword evidence="2" id="KW-1185">Reference proteome</keyword>
<organism evidence="1 2">
    <name type="scientific">Terribacillus halophilus</name>
    <dbReference type="NCBI Taxonomy" id="361279"/>
    <lineage>
        <taxon>Bacteria</taxon>
        <taxon>Bacillati</taxon>
        <taxon>Bacillota</taxon>
        <taxon>Bacilli</taxon>
        <taxon>Bacillales</taxon>
        <taxon>Bacillaceae</taxon>
        <taxon>Terribacillus</taxon>
    </lineage>
</organism>
<dbReference type="Proteomes" id="UP000198666">
    <property type="component" value="Unassembled WGS sequence"/>
</dbReference>
<name>A0A1G6N8I3_9BACI</name>
<protein>
    <submittedName>
        <fullName evidence="1">Uncharacterized protein YfkK, UPF0435 family</fullName>
    </submittedName>
</protein>